<evidence type="ECO:0000313" key="5">
    <source>
        <dbReference type="Proteomes" id="UP000652198"/>
    </source>
</evidence>
<dbReference type="RefSeq" id="WP_172309082.1">
    <property type="nucleotide sequence ID" value="NZ_WOEY01000016.1"/>
</dbReference>
<evidence type="ECO:0000259" key="3">
    <source>
        <dbReference type="PROSITE" id="PS51186"/>
    </source>
</evidence>
<feature type="domain" description="N-acetyltransferase" evidence="3">
    <location>
        <begin position="2"/>
        <end position="144"/>
    </location>
</feature>
<comment type="caution">
    <text evidence="4">The sequence shown here is derived from an EMBL/GenBank/DDBJ whole genome shotgun (WGS) entry which is preliminary data.</text>
</comment>
<dbReference type="EMBL" id="WOEY01000016">
    <property type="protein sequence ID" value="NPT40445.1"/>
    <property type="molecule type" value="Genomic_DNA"/>
</dbReference>
<name>A0ABX2BHP7_9BURK</name>
<evidence type="ECO:0000256" key="2">
    <source>
        <dbReference type="ARBA" id="ARBA00023315"/>
    </source>
</evidence>
<dbReference type="PROSITE" id="PS51186">
    <property type="entry name" value="GNAT"/>
    <property type="match status" value="1"/>
</dbReference>
<dbReference type="InterPro" id="IPR050832">
    <property type="entry name" value="Bact_Acetyltransf"/>
</dbReference>
<dbReference type="InterPro" id="IPR000182">
    <property type="entry name" value="GNAT_dom"/>
</dbReference>
<keyword evidence="1" id="KW-0808">Transferase</keyword>
<protein>
    <submittedName>
        <fullName evidence="4">GNAT family N-acetyltransferase</fullName>
    </submittedName>
</protein>
<reference evidence="4 5" key="1">
    <citation type="submission" date="2019-11" db="EMBL/GenBank/DDBJ databases">
        <title>Metabolism of dissolved organic matter in forest soils.</title>
        <authorList>
            <person name="Cyle K.T."/>
            <person name="Wilhelm R.C."/>
            <person name="Martinez C.E."/>
        </authorList>
    </citation>
    <scope>NUCLEOTIDE SEQUENCE [LARGE SCALE GENOMIC DNA]</scope>
    <source>
        <strain evidence="4 5">1N</strain>
    </source>
</reference>
<keyword evidence="2" id="KW-0012">Acyltransferase</keyword>
<dbReference type="Pfam" id="PF13508">
    <property type="entry name" value="Acetyltransf_7"/>
    <property type="match status" value="1"/>
</dbReference>
<evidence type="ECO:0000313" key="4">
    <source>
        <dbReference type="EMBL" id="NPT40445.1"/>
    </source>
</evidence>
<sequence length="144" mass="16037">MLAITPLKTLSPQLVDLEREASKEGFNFMRRLIEEWRNGSNRFDKPGERLLVAINDMNIVGIGGLNVDPYKPAGDTARLRRLYVANGFRRRGVGEALVNALLVGASLRFRVVRLSTDTEAAAAFYTRLGFSAIEDETATHVKML</sequence>
<dbReference type="PANTHER" id="PTHR43877">
    <property type="entry name" value="AMINOALKYLPHOSPHONATE N-ACETYLTRANSFERASE-RELATED-RELATED"/>
    <property type="match status" value="1"/>
</dbReference>
<dbReference type="CDD" id="cd04301">
    <property type="entry name" value="NAT_SF"/>
    <property type="match status" value="1"/>
</dbReference>
<dbReference type="InterPro" id="IPR016181">
    <property type="entry name" value="Acyl_CoA_acyltransferase"/>
</dbReference>
<dbReference type="SUPFAM" id="SSF55729">
    <property type="entry name" value="Acyl-CoA N-acyltransferases (Nat)"/>
    <property type="match status" value="1"/>
</dbReference>
<dbReference type="Proteomes" id="UP000652198">
    <property type="component" value="Unassembled WGS sequence"/>
</dbReference>
<proteinExistence type="predicted"/>
<keyword evidence="5" id="KW-1185">Reference proteome</keyword>
<dbReference type="Gene3D" id="3.40.630.30">
    <property type="match status" value="1"/>
</dbReference>
<gene>
    <name evidence="4" type="ORF">GNZ12_03770</name>
</gene>
<evidence type="ECO:0000256" key="1">
    <source>
        <dbReference type="ARBA" id="ARBA00022679"/>
    </source>
</evidence>
<organism evidence="4 5">
    <name type="scientific">Paraburkholderia solitsugae</name>
    <dbReference type="NCBI Taxonomy" id="2675748"/>
    <lineage>
        <taxon>Bacteria</taxon>
        <taxon>Pseudomonadati</taxon>
        <taxon>Pseudomonadota</taxon>
        <taxon>Betaproteobacteria</taxon>
        <taxon>Burkholderiales</taxon>
        <taxon>Burkholderiaceae</taxon>
        <taxon>Paraburkholderia</taxon>
    </lineage>
</organism>
<accession>A0ABX2BHP7</accession>